<dbReference type="GO" id="GO:0003677">
    <property type="term" value="F:DNA binding"/>
    <property type="evidence" value="ECO:0007669"/>
    <property type="project" value="UniProtKB-KW"/>
</dbReference>
<keyword evidence="2" id="KW-0238">DNA-binding</keyword>
<keyword evidence="3" id="KW-0804">Transcription</keyword>
<evidence type="ECO:0000313" key="5">
    <source>
        <dbReference type="EMBL" id="SIR63966.1"/>
    </source>
</evidence>
<dbReference type="SUPFAM" id="SSF46785">
    <property type="entry name" value="Winged helix' DNA-binding domain"/>
    <property type="match status" value="1"/>
</dbReference>
<evidence type="ECO:0000256" key="1">
    <source>
        <dbReference type="ARBA" id="ARBA00023015"/>
    </source>
</evidence>
<sequence length="133" mass="14964">MARQDSTSATPGHLEVTTDARGDLYDTRCPTRELLDRVGSKWTVMVVLRLAEVDTLRFAELRRSAPGVSQKMLTQTLRRLETDGLVARRVEPVSPPAVHYSLTDLGRTLVPALTALKEWAETHMRTVDQRPVR</sequence>
<name>A0A1N7CK20_9NOCA</name>
<dbReference type="InterPro" id="IPR036390">
    <property type="entry name" value="WH_DNA-bd_sf"/>
</dbReference>
<keyword evidence="6" id="KW-1185">Reference proteome</keyword>
<dbReference type="InterPro" id="IPR002577">
    <property type="entry name" value="HTH_HxlR"/>
</dbReference>
<dbReference type="PANTHER" id="PTHR33204">
    <property type="entry name" value="TRANSCRIPTIONAL REGULATOR, MARR FAMILY"/>
    <property type="match status" value="1"/>
</dbReference>
<proteinExistence type="predicted"/>
<dbReference type="AlphaFoldDB" id="A0A1N7CK20"/>
<dbReference type="RefSeq" id="WP_076475694.1">
    <property type="nucleotide sequence ID" value="NZ_FTNT01000001.1"/>
</dbReference>
<dbReference type="PANTHER" id="PTHR33204:SF37">
    <property type="entry name" value="HTH-TYPE TRANSCRIPTIONAL REGULATOR YODB"/>
    <property type="match status" value="1"/>
</dbReference>
<organism evidence="5 6">
    <name type="scientific">Williamsia sterculiae</name>
    <dbReference type="NCBI Taxonomy" id="1344003"/>
    <lineage>
        <taxon>Bacteria</taxon>
        <taxon>Bacillati</taxon>
        <taxon>Actinomycetota</taxon>
        <taxon>Actinomycetes</taxon>
        <taxon>Mycobacteriales</taxon>
        <taxon>Nocardiaceae</taxon>
        <taxon>Williamsia</taxon>
    </lineage>
</organism>
<dbReference type="PROSITE" id="PS51118">
    <property type="entry name" value="HTH_HXLR"/>
    <property type="match status" value="1"/>
</dbReference>
<gene>
    <name evidence="5" type="ORF">SAMN05445060_0190</name>
</gene>
<dbReference type="Gene3D" id="1.10.10.10">
    <property type="entry name" value="Winged helix-like DNA-binding domain superfamily/Winged helix DNA-binding domain"/>
    <property type="match status" value="1"/>
</dbReference>
<evidence type="ECO:0000259" key="4">
    <source>
        <dbReference type="PROSITE" id="PS51118"/>
    </source>
</evidence>
<dbReference type="InterPro" id="IPR036388">
    <property type="entry name" value="WH-like_DNA-bd_sf"/>
</dbReference>
<accession>A0A1N7CK20</accession>
<reference evidence="5 6" key="1">
    <citation type="submission" date="2017-01" db="EMBL/GenBank/DDBJ databases">
        <authorList>
            <person name="Mah S.A."/>
            <person name="Swanson W.J."/>
            <person name="Moy G.W."/>
            <person name="Vacquier V.D."/>
        </authorList>
    </citation>
    <scope>NUCLEOTIDE SEQUENCE [LARGE SCALE GENOMIC DNA]</scope>
    <source>
        <strain evidence="5 6">CPCC 203464</strain>
    </source>
</reference>
<evidence type="ECO:0000256" key="2">
    <source>
        <dbReference type="ARBA" id="ARBA00023125"/>
    </source>
</evidence>
<dbReference type="Pfam" id="PF01638">
    <property type="entry name" value="HxlR"/>
    <property type="match status" value="1"/>
</dbReference>
<feature type="domain" description="HTH hxlR-type" evidence="4">
    <location>
        <begin position="29"/>
        <end position="128"/>
    </location>
</feature>
<dbReference type="EMBL" id="FTNT01000001">
    <property type="protein sequence ID" value="SIR63966.1"/>
    <property type="molecule type" value="Genomic_DNA"/>
</dbReference>
<evidence type="ECO:0000256" key="3">
    <source>
        <dbReference type="ARBA" id="ARBA00023163"/>
    </source>
</evidence>
<keyword evidence="1" id="KW-0805">Transcription regulation</keyword>
<dbReference type="Proteomes" id="UP000186218">
    <property type="component" value="Unassembled WGS sequence"/>
</dbReference>
<dbReference type="OrthoDB" id="370168at2"/>
<evidence type="ECO:0000313" key="6">
    <source>
        <dbReference type="Proteomes" id="UP000186218"/>
    </source>
</evidence>
<dbReference type="STRING" id="1344003.SAMN05445060_0190"/>
<protein>
    <submittedName>
        <fullName evidence="5">Transcriptional regulator, HxlR family</fullName>
    </submittedName>
</protein>